<dbReference type="PANTHER" id="PTHR30408:SF12">
    <property type="entry name" value="TYPE I RESTRICTION ENZYME MJAVIII SPECIFICITY SUBUNIT"/>
    <property type="match status" value="1"/>
</dbReference>
<dbReference type="EC" id="3.1.21.-" evidence="5"/>
<dbReference type="InterPro" id="IPR044946">
    <property type="entry name" value="Restrct_endonuc_typeI_TRD_sf"/>
</dbReference>
<sequence length="472" mass="53930">MKTIEVKSDWLSESGLRLDASFHLSDGPLTKLKLRQSPYKVSKLSLETKDIFKGNIFKRVYVTSEEYGLPYLTASDMMKTDIASGKFISRKYTDKANLMLEKNWILVSRSGTIGNTIYTNEEFENVIGTDDLIRIIPNNKSIKSGFLYAYLSSNYGYGLLTQSGYGGVVKHIEPHHLNELPIPILPNSLQTKIHDLIVEAADLRSNANKLLREAKEEFYSNCQISKEEVNSLNFPLERDISLSHQVNIKDISKHTFRGRNYSIRKKKIISLLSRIKHDTLRDVIEKPLERGGRFKRVKVSEKSINAVNLLNQGDIFDLNPKGKLISKKAIKNWADEKTKKNLILIPALGTLGENEIFSRVQFCYGYLENQTVAEGLMRIVPDEKLIDPGYLFTVLSSDLWFRMLRNSVHGTNLLGYIYPMLHGYPIPRIGKHEEEIIGAKVRQAYTNFTRALSLESKSINMMENEIESWQKS</sequence>
<protein>
    <submittedName>
        <fullName evidence="5">Restriction endonuclease subunit S</fullName>
        <ecNumber evidence="5">3.1.21.-</ecNumber>
    </submittedName>
</protein>
<keyword evidence="6" id="KW-1185">Reference proteome</keyword>
<dbReference type="Pfam" id="PF01420">
    <property type="entry name" value="Methylase_S"/>
    <property type="match status" value="1"/>
</dbReference>
<proteinExistence type="inferred from homology"/>
<evidence type="ECO:0000256" key="3">
    <source>
        <dbReference type="ARBA" id="ARBA00023125"/>
    </source>
</evidence>
<keyword evidence="5" id="KW-0378">Hydrolase</keyword>
<comment type="similarity">
    <text evidence="1">Belongs to the type-I restriction system S methylase family.</text>
</comment>
<evidence type="ECO:0000313" key="6">
    <source>
        <dbReference type="Proteomes" id="UP001155077"/>
    </source>
</evidence>
<feature type="domain" description="Type I restriction modification DNA specificity" evidence="4">
    <location>
        <begin position="50"/>
        <end position="195"/>
    </location>
</feature>
<evidence type="ECO:0000256" key="1">
    <source>
        <dbReference type="ARBA" id="ARBA00010923"/>
    </source>
</evidence>
<dbReference type="SUPFAM" id="SSF116734">
    <property type="entry name" value="DNA methylase specificity domain"/>
    <property type="match status" value="2"/>
</dbReference>
<evidence type="ECO:0000256" key="2">
    <source>
        <dbReference type="ARBA" id="ARBA00022747"/>
    </source>
</evidence>
<evidence type="ECO:0000313" key="5">
    <source>
        <dbReference type="EMBL" id="MCM8568887.1"/>
    </source>
</evidence>
<name>A0ABT0Z140_9FLAO</name>
<dbReference type="GO" id="GO:0004519">
    <property type="term" value="F:endonuclease activity"/>
    <property type="evidence" value="ECO:0007669"/>
    <property type="project" value="UniProtKB-KW"/>
</dbReference>
<keyword evidence="3" id="KW-0238">DNA-binding</keyword>
<gene>
    <name evidence="5" type="ORF">NE848_05830</name>
</gene>
<dbReference type="EMBL" id="JAMSCK010000002">
    <property type="protein sequence ID" value="MCM8568887.1"/>
    <property type="molecule type" value="Genomic_DNA"/>
</dbReference>
<dbReference type="InterPro" id="IPR000055">
    <property type="entry name" value="Restrct_endonuc_typeI_TRD"/>
</dbReference>
<dbReference type="InterPro" id="IPR052021">
    <property type="entry name" value="Type-I_RS_S_subunit"/>
</dbReference>
<reference evidence="5" key="1">
    <citation type="submission" date="2022-06" db="EMBL/GenBank/DDBJ databases">
        <title>Gramella sediminis sp. nov., isolated from deep-sea sediment of the Indian Ocean.</title>
        <authorList>
            <person name="Yang L."/>
        </authorList>
    </citation>
    <scope>NUCLEOTIDE SEQUENCE</scope>
    <source>
        <strain evidence="5">HMD3159</strain>
    </source>
</reference>
<keyword evidence="2" id="KW-0680">Restriction system</keyword>
<dbReference type="PANTHER" id="PTHR30408">
    <property type="entry name" value="TYPE-1 RESTRICTION ENZYME ECOKI SPECIFICITY PROTEIN"/>
    <property type="match status" value="1"/>
</dbReference>
<keyword evidence="5" id="KW-0255">Endonuclease</keyword>
<accession>A0ABT0Z140</accession>
<keyword evidence="5" id="KW-0540">Nuclease</keyword>
<dbReference type="RefSeq" id="WP_252111380.1">
    <property type="nucleotide sequence ID" value="NZ_JAMSCK010000002.1"/>
</dbReference>
<organism evidence="5 6">
    <name type="scientific">Gramella jeungdoensis</name>
    <dbReference type="NCBI Taxonomy" id="708091"/>
    <lineage>
        <taxon>Bacteria</taxon>
        <taxon>Pseudomonadati</taxon>
        <taxon>Bacteroidota</taxon>
        <taxon>Flavobacteriia</taxon>
        <taxon>Flavobacteriales</taxon>
        <taxon>Flavobacteriaceae</taxon>
        <taxon>Christiangramia</taxon>
    </lineage>
</organism>
<dbReference type="GO" id="GO:0016787">
    <property type="term" value="F:hydrolase activity"/>
    <property type="evidence" value="ECO:0007669"/>
    <property type="project" value="UniProtKB-KW"/>
</dbReference>
<dbReference type="Gene3D" id="3.90.220.20">
    <property type="entry name" value="DNA methylase specificity domains"/>
    <property type="match status" value="2"/>
</dbReference>
<dbReference type="Proteomes" id="UP001155077">
    <property type="component" value="Unassembled WGS sequence"/>
</dbReference>
<comment type="caution">
    <text evidence="5">The sequence shown here is derived from an EMBL/GenBank/DDBJ whole genome shotgun (WGS) entry which is preliminary data.</text>
</comment>
<evidence type="ECO:0000259" key="4">
    <source>
        <dbReference type="Pfam" id="PF01420"/>
    </source>
</evidence>
<dbReference type="NCBIfam" id="NF047740">
    <property type="entry name" value="antiphage_MADS5"/>
    <property type="match status" value="1"/>
</dbReference>